<sequence>MVSRQKGKSIRASGSAASPAAQPSPPSTTPHNVFRAEDDDLDDGSSSTPLKRRFDDGVVDYPRRRATIACEVCRSRKSRCDGGRPKCKLCAELGANCVYREPGVKLDAGDKMIMEQLNRIEGMLQANMSQQTARSGIATNPSQPSPTISSPAAVRSPDGPPSTKNSSDAAGPIVLNGGLG</sequence>
<dbReference type="CDD" id="cd00067">
    <property type="entry name" value="GAL4"/>
    <property type="match status" value="1"/>
</dbReference>
<gene>
    <name evidence="4" type="ORF">LLEC1_05078</name>
</gene>
<dbReference type="GO" id="GO:0000981">
    <property type="term" value="F:DNA-binding transcription factor activity, RNA polymerase II-specific"/>
    <property type="evidence" value="ECO:0007669"/>
    <property type="project" value="InterPro"/>
</dbReference>
<dbReference type="SMART" id="SM00066">
    <property type="entry name" value="GAL4"/>
    <property type="match status" value="1"/>
</dbReference>
<name>A0A179I0T4_CORDF</name>
<dbReference type="PANTHER" id="PTHR47785">
    <property type="entry name" value="ZN(II)2CYS6 TRANSCRIPTION FACTOR (EUROFUNG)-RELATED-RELATED"/>
    <property type="match status" value="1"/>
</dbReference>
<evidence type="ECO:0000313" key="4">
    <source>
        <dbReference type="EMBL" id="OAQ95824.1"/>
    </source>
</evidence>
<dbReference type="InterPro" id="IPR036864">
    <property type="entry name" value="Zn2-C6_fun-type_DNA-bd_sf"/>
</dbReference>
<protein>
    <recommendedName>
        <fullName evidence="3">Zn(2)-C6 fungal-type domain-containing protein</fullName>
    </recommendedName>
</protein>
<feature type="region of interest" description="Disordered" evidence="2">
    <location>
        <begin position="128"/>
        <end position="180"/>
    </location>
</feature>
<dbReference type="GO" id="GO:0008270">
    <property type="term" value="F:zinc ion binding"/>
    <property type="evidence" value="ECO:0007669"/>
    <property type="project" value="InterPro"/>
</dbReference>
<accession>A0A179I0T4</accession>
<dbReference type="EMBL" id="LUKN01004557">
    <property type="protein sequence ID" value="OAQ95824.1"/>
    <property type="molecule type" value="Genomic_DNA"/>
</dbReference>
<evidence type="ECO:0000256" key="2">
    <source>
        <dbReference type="SAM" id="MobiDB-lite"/>
    </source>
</evidence>
<dbReference type="Gene3D" id="4.10.240.10">
    <property type="entry name" value="Zn(2)-C6 fungal-type DNA-binding domain"/>
    <property type="match status" value="1"/>
</dbReference>
<dbReference type="FunFam" id="4.10.240.10:FF:000008">
    <property type="entry name" value="C6 zinc finger domain-containing protein"/>
    <property type="match status" value="1"/>
</dbReference>
<feature type="compositionally biased region" description="Polar residues" evidence="2">
    <location>
        <begin position="128"/>
        <end position="150"/>
    </location>
</feature>
<feature type="non-terminal residue" evidence="4">
    <location>
        <position position="180"/>
    </location>
</feature>
<dbReference type="PROSITE" id="PS50048">
    <property type="entry name" value="ZN2_CY6_FUNGAL_2"/>
    <property type="match status" value="1"/>
</dbReference>
<dbReference type="Proteomes" id="UP000243081">
    <property type="component" value="Unassembled WGS sequence"/>
</dbReference>
<dbReference type="PANTHER" id="PTHR47785:SF2">
    <property type="entry name" value="ZN(II)2CYS6 TRANSCRIPTION FACTOR (EUROFUNG)"/>
    <property type="match status" value="1"/>
</dbReference>
<dbReference type="AlphaFoldDB" id="A0A179I0T4"/>
<dbReference type="Pfam" id="PF00172">
    <property type="entry name" value="Zn_clus"/>
    <property type="match status" value="1"/>
</dbReference>
<keyword evidence="1" id="KW-0539">Nucleus</keyword>
<proteinExistence type="predicted"/>
<reference evidence="4 5" key="1">
    <citation type="submission" date="2016-03" db="EMBL/GenBank/DDBJ databases">
        <title>Fine-scale spatial genetic structure of a fungal parasite of coffee scale insects.</title>
        <authorList>
            <person name="Jackson D."/>
            <person name="Zemenick K.A."/>
            <person name="Malloure B."/>
            <person name="Quandt C.A."/>
            <person name="James T.Y."/>
        </authorList>
    </citation>
    <scope>NUCLEOTIDE SEQUENCE [LARGE SCALE GENOMIC DNA]</scope>
    <source>
        <strain evidence="4 5">UM487</strain>
    </source>
</reference>
<organism evidence="4 5">
    <name type="scientific">Cordyceps confragosa</name>
    <name type="common">Lecanicillium lecanii</name>
    <dbReference type="NCBI Taxonomy" id="2714763"/>
    <lineage>
        <taxon>Eukaryota</taxon>
        <taxon>Fungi</taxon>
        <taxon>Dikarya</taxon>
        <taxon>Ascomycota</taxon>
        <taxon>Pezizomycotina</taxon>
        <taxon>Sordariomycetes</taxon>
        <taxon>Hypocreomycetidae</taxon>
        <taxon>Hypocreales</taxon>
        <taxon>Cordycipitaceae</taxon>
        <taxon>Akanthomyces</taxon>
    </lineage>
</organism>
<feature type="domain" description="Zn(2)-C6 fungal-type" evidence="3">
    <location>
        <begin position="69"/>
        <end position="99"/>
    </location>
</feature>
<feature type="region of interest" description="Disordered" evidence="2">
    <location>
        <begin position="1"/>
        <end position="54"/>
    </location>
</feature>
<dbReference type="InterPro" id="IPR001138">
    <property type="entry name" value="Zn2Cys6_DnaBD"/>
</dbReference>
<evidence type="ECO:0000259" key="3">
    <source>
        <dbReference type="PROSITE" id="PS50048"/>
    </source>
</evidence>
<dbReference type="InterPro" id="IPR053181">
    <property type="entry name" value="EcdB-like_regulator"/>
</dbReference>
<evidence type="ECO:0000256" key="1">
    <source>
        <dbReference type="ARBA" id="ARBA00023242"/>
    </source>
</evidence>
<feature type="compositionally biased region" description="Low complexity" evidence="2">
    <location>
        <begin position="12"/>
        <end position="21"/>
    </location>
</feature>
<dbReference type="OrthoDB" id="4685598at2759"/>
<comment type="caution">
    <text evidence="4">The sequence shown here is derived from an EMBL/GenBank/DDBJ whole genome shotgun (WGS) entry which is preliminary data.</text>
</comment>
<dbReference type="PROSITE" id="PS00463">
    <property type="entry name" value="ZN2_CY6_FUNGAL_1"/>
    <property type="match status" value="1"/>
</dbReference>
<keyword evidence="5" id="KW-1185">Reference proteome</keyword>
<evidence type="ECO:0000313" key="5">
    <source>
        <dbReference type="Proteomes" id="UP000243081"/>
    </source>
</evidence>
<dbReference type="SUPFAM" id="SSF57701">
    <property type="entry name" value="Zn2/Cys6 DNA-binding domain"/>
    <property type="match status" value="1"/>
</dbReference>